<name>A8R966_9FIRM</name>
<keyword evidence="1" id="KW-0472">Membrane</keyword>
<dbReference type="EMBL" id="ABAW02000017">
    <property type="protein sequence ID" value="EDP11941.1"/>
    <property type="molecule type" value="Genomic_DNA"/>
</dbReference>
<dbReference type="AlphaFoldDB" id="A8R966"/>
<feature type="transmembrane region" description="Helical" evidence="1">
    <location>
        <begin position="44"/>
        <end position="65"/>
    </location>
</feature>
<keyword evidence="1" id="KW-0812">Transmembrane</keyword>
<accession>A8R966</accession>
<protein>
    <recommendedName>
        <fullName evidence="4">DUF308 domain-containing protein</fullName>
    </recommendedName>
</protein>
<proteinExistence type="predicted"/>
<keyword evidence="1" id="KW-1133">Transmembrane helix</keyword>
<feature type="transmembrane region" description="Helical" evidence="1">
    <location>
        <begin position="127"/>
        <end position="147"/>
    </location>
</feature>
<sequence>MFVLHAGKKKRKALVLFNLAKKCYDITNCGGICMQFKKAHIRKLKWNGFFQSILWILSGVIFWVMDNDNKLVVAKLAGTLLVVQGVGQLLLFIQEDEHFRFSIVSLIHSVCASFTGIWLMVRSYEAVNYIHLAFAFIMVLHMVENLLLGYRLRLLRSQVGWISYLLAFSSIICAILIVCLREVDIVYMAIGSILVVNGIIGLWVWRHYENKSIAEMGI</sequence>
<comment type="caution">
    <text evidence="2">The sequence shown here is derived from an EMBL/GenBank/DDBJ whole genome shotgun (WGS) entry which is preliminary data.</text>
</comment>
<organism evidence="2 3">
    <name type="scientific">Amedibacillus dolichus DSM 3991</name>
    <dbReference type="NCBI Taxonomy" id="428127"/>
    <lineage>
        <taxon>Bacteria</taxon>
        <taxon>Bacillati</taxon>
        <taxon>Bacillota</taxon>
        <taxon>Erysipelotrichia</taxon>
        <taxon>Erysipelotrichales</taxon>
        <taxon>Erysipelotrichaceae</taxon>
        <taxon>Amedibacillus</taxon>
    </lineage>
</organism>
<feature type="transmembrane region" description="Helical" evidence="1">
    <location>
        <begin position="71"/>
        <end position="92"/>
    </location>
</feature>
<gene>
    <name evidence="2" type="ORF">EUBDOL_00499</name>
</gene>
<evidence type="ECO:0008006" key="4">
    <source>
        <dbReference type="Google" id="ProtNLM"/>
    </source>
</evidence>
<dbReference type="HOGENOM" id="CLU_1445607_0_0_9"/>
<reference evidence="2 3" key="1">
    <citation type="submission" date="2007-09" db="EMBL/GenBank/DDBJ databases">
        <title>Draft genome sequence of Eubacterium dolichum (DSM 3991).</title>
        <authorList>
            <person name="Sudarsanam P."/>
            <person name="Ley R."/>
            <person name="Guruge J."/>
            <person name="Turnbaugh P.J."/>
            <person name="Mahowald M."/>
            <person name="Liep D."/>
            <person name="Gordon J."/>
        </authorList>
    </citation>
    <scope>NUCLEOTIDE SEQUENCE [LARGE SCALE GENOMIC DNA]</scope>
    <source>
        <strain evidence="2 3">DSM 3991</strain>
    </source>
</reference>
<evidence type="ECO:0000256" key="1">
    <source>
        <dbReference type="SAM" id="Phobius"/>
    </source>
</evidence>
<feature type="transmembrane region" description="Helical" evidence="1">
    <location>
        <begin position="185"/>
        <end position="205"/>
    </location>
</feature>
<reference evidence="2 3" key="2">
    <citation type="submission" date="2007-09" db="EMBL/GenBank/DDBJ databases">
        <authorList>
            <person name="Fulton L."/>
            <person name="Clifton S."/>
            <person name="Fulton B."/>
            <person name="Xu J."/>
            <person name="Minx P."/>
            <person name="Pepin K.H."/>
            <person name="Johnson M."/>
            <person name="Thiruvilangam P."/>
            <person name="Bhonagiri V."/>
            <person name="Nash W.E."/>
            <person name="Mardis E.R."/>
            <person name="Wilson R.K."/>
        </authorList>
    </citation>
    <scope>NUCLEOTIDE SEQUENCE [LARGE SCALE GENOMIC DNA]</scope>
    <source>
        <strain evidence="2 3">DSM 3991</strain>
    </source>
</reference>
<feature type="transmembrane region" description="Helical" evidence="1">
    <location>
        <begin position="159"/>
        <end position="179"/>
    </location>
</feature>
<dbReference type="STRING" id="428127.EUBDOL_00499"/>
<feature type="transmembrane region" description="Helical" evidence="1">
    <location>
        <begin position="99"/>
        <end position="121"/>
    </location>
</feature>
<evidence type="ECO:0000313" key="3">
    <source>
        <dbReference type="Proteomes" id="UP000004090"/>
    </source>
</evidence>
<dbReference type="Proteomes" id="UP000004090">
    <property type="component" value="Unassembled WGS sequence"/>
</dbReference>
<evidence type="ECO:0000313" key="2">
    <source>
        <dbReference type="EMBL" id="EDP11941.1"/>
    </source>
</evidence>